<accession>A0A8J7LX73</accession>
<gene>
    <name evidence="1" type="ORF">JF290_16640</name>
</gene>
<keyword evidence="2" id="KW-1185">Reference proteome</keyword>
<dbReference type="RefSeq" id="WP_199026032.1">
    <property type="nucleotide sequence ID" value="NZ_JAELVR010000012.1"/>
</dbReference>
<sequence length="71" mass="7854">MNDLNDRLLAAHAEGAHDALVHLYAEAADRANDPTAEGFFLTHAYVFALERNHPDALRLKARLVASGREQD</sequence>
<evidence type="ECO:0000313" key="1">
    <source>
        <dbReference type="EMBL" id="MBJ6373155.1"/>
    </source>
</evidence>
<organism evidence="1 2">
    <name type="scientific">Sedimentitalea arenosa</name>
    <dbReference type="NCBI Taxonomy" id="2798803"/>
    <lineage>
        <taxon>Bacteria</taxon>
        <taxon>Pseudomonadati</taxon>
        <taxon>Pseudomonadota</taxon>
        <taxon>Alphaproteobacteria</taxon>
        <taxon>Rhodobacterales</taxon>
        <taxon>Paracoccaceae</taxon>
        <taxon>Sedimentitalea</taxon>
    </lineage>
</organism>
<reference evidence="1" key="1">
    <citation type="submission" date="2020-12" db="EMBL/GenBank/DDBJ databases">
        <title>Sedimentitalea sp. nov., isolated from sand in Incheon.</title>
        <authorList>
            <person name="Kim W."/>
        </authorList>
    </citation>
    <scope>NUCLEOTIDE SEQUENCE</scope>
    <source>
        <strain evidence="1">CAU 1593</strain>
    </source>
</reference>
<evidence type="ECO:0000313" key="2">
    <source>
        <dbReference type="Proteomes" id="UP000619079"/>
    </source>
</evidence>
<proteinExistence type="predicted"/>
<dbReference type="EMBL" id="JAELVR010000012">
    <property type="protein sequence ID" value="MBJ6373155.1"/>
    <property type="molecule type" value="Genomic_DNA"/>
</dbReference>
<dbReference type="AlphaFoldDB" id="A0A8J7LX73"/>
<protein>
    <submittedName>
        <fullName evidence="1">Uncharacterized protein</fullName>
    </submittedName>
</protein>
<name>A0A8J7LX73_9RHOB</name>
<comment type="caution">
    <text evidence="1">The sequence shown here is derived from an EMBL/GenBank/DDBJ whole genome shotgun (WGS) entry which is preliminary data.</text>
</comment>
<dbReference type="Proteomes" id="UP000619079">
    <property type="component" value="Unassembled WGS sequence"/>
</dbReference>